<dbReference type="EMBL" id="FOHZ01000003">
    <property type="protein sequence ID" value="SES95825.1"/>
    <property type="molecule type" value="Genomic_DNA"/>
</dbReference>
<proteinExistence type="predicted"/>
<dbReference type="PANTHER" id="PTHR34136">
    <property type="match status" value="1"/>
</dbReference>
<evidence type="ECO:0000256" key="1">
    <source>
        <dbReference type="ARBA" id="ARBA00022676"/>
    </source>
</evidence>
<dbReference type="Pfam" id="PF03808">
    <property type="entry name" value="Glyco_tran_WecG"/>
    <property type="match status" value="1"/>
</dbReference>
<dbReference type="PANTHER" id="PTHR34136:SF1">
    <property type="entry name" value="UDP-N-ACETYL-D-MANNOSAMINURONIC ACID TRANSFERASE"/>
    <property type="match status" value="1"/>
</dbReference>
<dbReference type="CDD" id="cd06533">
    <property type="entry name" value="Glyco_transf_WecG_TagA"/>
    <property type="match status" value="1"/>
</dbReference>
<dbReference type="InterPro" id="IPR004629">
    <property type="entry name" value="WecG_TagA_CpsF"/>
</dbReference>
<dbReference type="GO" id="GO:0016758">
    <property type="term" value="F:hexosyltransferase activity"/>
    <property type="evidence" value="ECO:0007669"/>
    <property type="project" value="TreeGrafter"/>
</dbReference>
<name>A0A1I0AN58_9GAMM</name>
<protein>
    <submittedName>
        <fullName evidence="3">Beta-1,4-glucosyltransferase</fullName>
    </submittedName>
</protein>
<evidence type="ECO:0000313" key="4">
    <source>
        <dbReference type="Proteomes" id="UP000198762"/>
    </source>
</evidence>
<dbReference type="NCBIfam" id="TIGR00696">
    <property type="entry name" value="wecG_tagA_cpsF"/>
    <property type="match status" value="1"/>
</dbReference>
<organism evidence="3 4">
    <name type="scientific">Marinobacter segnicrescens</name>
    <dbReference type="NCBI Taxonomy" id="430453"/>
    <lineage>
        <taxon>Bacteria</taxon>
        <taxon>Pseudomonadati</taxon>
        <taxon>Pseudomonadota</taxon>
        <taxon>Gammaproteobacteria</taxon>
        <taxon>Pseudomonadales</taxon>
        <taxon>Marinobacteraceae</taxon>
        <taxon>Marinobacter</taxon>
    </lineage>
</organism>
<sequence>MMSCERPMRGPTLPLAGYPVAALRTEQLKATLIRDLESGQRRMLFFVNTNFVNQCDHLRTQLLEPEVILVNDGVGMDIASYLIHRRRYPDNLNGTDFVPALLDAIVEHHQQSGREGEVPAVFLLGAGPGVAERAGRVLAQRGVPVVGVLDGYGESADNRRVVDSINASGADIVLVATGNPRQETWILENAPDLGARLFIGVGALLDFLAGEKPRAPEMVRTLRMEWLYRLSLEPRRLVRRYTVDIGRFLVRCVRERSAASV</sequence>
<reference evidence="4" key="1">
    <citation type="submission" date="2016-10" db="EMBL/GenBank/DDBJ databases">
        <authorList>
            <person name="Varghese N."/>
            <person name="Submissions S."/>
        </authorList>
    </citation>
    <scope>NUCLEOTIDE SEQUENCE [LARGE SCALE GENOMIC DNA]</scope>
    <source>
        <strain evidence="4">CGMCC 1.6489</strain>
    </source>
</reference>
<evidence type="ECO:0000313" key="3">
    <source>
        <dbReference type="EMBL" id="SES95825.1"/>
    </source>
</evidence>
<gene>
    <name evidence="3" type="ORF">SAMN04487962_10343</name>
</gene>
<evidence type="ECO:0000256" key="2">
    <source>
        <dbReference type="ARBA" id="ARBA00022679"/>
    </source>
</evidence>
<keyword evidence="2 3" id="KW-0808">Transferase</keyword>
<dbReference type="RefSeq" id="WP_218144771.1">
    <property type="nucleotide sequence ID" value="NZ_FOHZ01000003.1"/>
</dbReference>
<dbReference type="Proteomes" id="UP000198762">
    <property type="component" value="Unassembled WGS sequence"/>
</dbReference>
<dbReference type="STRING" id="430453.SAMN04487962_10343"/>
<dbReference type="AlphaFoldDB" id="A0A1I0AN58"/>
<keyword evidence="1" id="KW-0328">Glycosyltransferase</keyword>
<keyword evidence="4" id="KW-1185">Reference proteome</keyword>
<accession>A0A1I0AN58</accession>